<protein>
    <submittedName>
        <fullName evidence="3">Uncharacterized protein LOC104221344 isoform X3</fullName>
    </submittedName>
</protein>
<name>A0A1U7VS33_NICSY</name>
<sequence length="355" mass="40122">MKLEPSMEQSAFGSSRKPDEAEFNLREWALKAKLSREKTNSRRYSASYIGSFRENAKSFRSNVIISSTASSPGYTLREEIDPSKYSFTTALKALQAKTLYSWEYMSPDGLALNSKWNEAEKYICNPLSGEVPLECLSTKTLTERSFRQSNSRITVSGPLIYPSHIQSTGQFQTKYPAKPSFPTHDVENQIPSKVLEKKDVSITRDMGTQSIAAYNYVSSNSPSPVPTPSIEEMSIKLSEAADSSPMSMTTPSIKEGSIKLSEADDHSPMTIPQLKSEEEVEGKETAGSREQDTKSNEEQLLQGQRKKVKQMDSRQFGGCLSWMSLWMRRKRRLREKHKSRSNNIFLCHINACYKE</sequence>
<proteinExistence type="predicted"/>
<dbReference type="RefSeq" id="XP_009770692.1">
    <property type="nucleotide sequence ID" value="XM_009772390.1"/>
</dbReference>
<accession>A0A1U7VS33</accession>
<reference evidence="3" key="2">
    <citation type="submission" date="2025-08" db="UniProtKB">
        <authorList>
            <consortium name="RefSeq"/>
        </authorList>
    </citation>
    <scope>IDENTIFICATION</scope>
    <source>
        <tissue evidence="3">Leaf</tissue>
    </source>
</reference>
<dbReference type="Proteomes" id="UP000189701">
    <property type="component" value="Unplaced"/>
</dbReference>
<dbReference type="PANTHER" id="PTHR36748:SF2">
    <property type="match status" value="1"/>
</dbReference>
<evidence type="ECO:0000313" key="2">
    <source>
        <dbReference type="Proteomes" id="UP000189701"/>
    </source>
</evidence>
<dbReference type="PANTHER" id="PTHR36748">
    <property type="entry name" value="MENTAL RETARDATION GTPASE ACTIVATING PROTEIN"/>
    <property type="match status" value="1"/>
</dbReference>
<feature type="region of interest" description="Disordered" evidence="1">
    <location>
        <begin position="259"/>
        <end position="312"/>
    </location>
</feature>
<organism evidence="2 3">
    <name type="scientific">Nicotiana sylvestris</name>
    <name type="common">Wood tobacco</name>
    <name type="synonym">South American tobacco</name>
    <dbReference type="NCBI Taxonomy" id="4096"/>
    <lineage>
        <taxon>Eukaryota</taxon>
        <taxon>Viridiplantae</taxon>
        <taxon>Streptophyta</taxon>
        <taxon>Embryophyta</taxon>
        <taxon>Tracheophyta</taxon>
        <taxon>Spermatophyta</taxon>
        <taxon>Magnoliopsida</taxon>
        <taxon>eudicotyledons</taxon>
        <taxon>Gunneridae</taxon>
        <taxon>Pentapetalae</taxon>
        <taxon>asterids</taxon>
        <taxon>lamiids</taxon>
        <taxon>Solanales</taxon>
        <taxon>Solanaceae</taxon>
        <taxon>Nicotianoideae</taxon>
        <taxon>Nicotianeae</taxon>
        <taxon>Nicotiana</taxon>
    </lineage>
</organism>
<gene>
    <name evidence="3" type="primary">LOC104221344</name>
</gene>
<feature type="region of interest" description="Disordered" evidence="1">
    <location>
        <begin position="1"/>
        <end position="20"/>
    </location>
</feature>
<reference evidence="2" key="1">
    <citation type="journal article" date="2013" name="Genome Biol.">
        <title>Reference genomes and transcriptomes of Nicotiana sylvestris and Nicotiana tomentosiformis.</title>
        <authorList>
            <person name="Sierro N."/>
            <person name="Battey J.N."/>
            <person name="Ouadi S."/>
            <person name="Bovet L."/>
            <person name="Goepfert S."/>
            <person name="Bakaher N."/>
            <person name="Peitsch M.C."/>
            <person name="Ivanov N.V."/>
        </authorList>
    </citation>
    <scope>NUCLEOTIDE SEQUENCE [LARGE SCALE GENOMIC DNA]</scope>
</reference>
<evidence type="ECO:0000313" key="3">
    <source>
        <dbReference type="RefSeq" id="XP_009770692.1"/>
    </source>
</evidence>
<dbReference type="AlphaFoldDB" id="A0A1U7VS33"/>
<feature type="compositionally biased region" description="Basic and acidic residues" evidence="1">
    <location>
        <begin position="282"/>
        <end position="297"/>
    </location>
</feature>
<keyword evidence="2" id="KW-1185">Reference proteome</keyword>
<evidence type="ECO:0000256" key="1">
    <source>
        <dbReference type="SAM" id="MobiDB-lite"/>
    </source>
</evidence>